<keyword evidence="3 9" id="KW-0489">Methyltransferase</keyword>
<comment type="catalytic activity">
    <reaction evidence="6">
        <text>a 2'-deoxyadenosine in DNA + S-adenosyl-L-methionine = an N(6)-methyl-2'-deoxyadenosine in DNA + S-adenosyl-L-homocysteine + H(+)</text>
        <dbReference type="Rhea" id="RHEA:15197"/>
        <dbReference type="Rhea" id="RHEA-COMP:12418"/>
        <dbReference type="Rhea" id="RHEA-COMP:12419"/>
        <dbReference type="ChEBI" id="CHEBI:15378"/>
        <dbReference type="ChEBI" id="CHEBI:57856"/>
        <dbReference type="ChEBI" id="CHEBI:59789"/>
        <dbReference type="ChEBI" id="CHEBI:90615"/>
        <dbReference type="ChEBI" id="CHEBI:90616"/>
        <dbReference type="EC" id="2.1.1.72"/>
    </reaction>
</comment>
<proteinExistence type="inferred from homology"/>
<dbReference type="InterPro" id="IPR050953">
    <property type="entry name" value="N4_N6_ade-DNA_methylase"/>
</dbReference>
<dbReference type="GO" id="GO:0006304">
    <property type="term" value="P:DNA modification"/>
    <property type="evidence" value="ECO:0007669"/>
    <property type="project" value="InterPro"/>
</dbReference>
<dbReference type="SUPFAM" id="SSF53335">
    <property type="entry name" value="S-adenosyl-L-methionine-dependent methyltransferases"/>
    <property type="match status" value="1"/>
</dbReference>
<dbReference type="Gene3D" id="3.40.50.150">
    <property type="entry name" value="Vaccinia Virus protein VP39"/>
    <property type="match status" value="1"/>
</dbReference>
<keyword evidence="4 9" id="KW-0808">Transferase</keyword>
<dbReference type="KEGG" id="ddb:E7747_08910"/>
<keyword evidence="10" id="KW-1185">Reference proteome</keyword>
<accession>A0A4P7W3H6</accession>
<feature type="domain" description="Type II methyltransferase M.Eco57I C-terminal" evidence="8">
    <location>
        <begin position="251"/>
        <end position="504"/>
    </location>
</feature>
<dbReference type="CDD" id="cd02440">
    <property type="entry name" value="AdoMet_MTases"/>
    <property type="match status" value="1"/>
</dbReference>
<dbReference type="PANTHER" id="PTHR33841:SF5">
    <property type="entry name" value="DNA METHYLASE (MODIFICATION METHYLASE) (METHYLTRANSFERASE)-RELATED"/>
    <property type="match status" value="1"/>
</dbReference>
<dbReference type="InterPro" id="IPR054520">
    <property type="entry name" value="M_Eco57I_C"/>
</dbReference>
<dbReference type="Proteomes" id="UP000297149">
    <property type="component" value="Chromosome"/>
</dbReference>
<evidence type="ECO:0000256" key="3">
    <source>
        <dbReference type="ARBA" id="ARBA00022603"/>
    </source>
</evidence>
<evidence type="ECO:0000313" key="9">
    <source>
        <dbReference type="EMBL" id="QCD42392.1"/>
    </source>
</evidence>
<comment type="similarity">
    <text evidence="1">Belongs to the N(4)/N(6)-methyltransferase family.</text>
</comment>
<evidence type="ECO:0000313" key="10">
    <source>
        <dbReference type="Proteomes" id="UP000297149"/>
    </source>
</evidence>
<dbReference type="PROSITE" id="PS00092">
    <property type="entry name" value="N6_MTASE"/>
    <property type="match status" value="1"/>
</dbReference>
<dbReference type="InterPro" id="IPR029063">
    <property type="entry name" value="SAM-dependent_MTases_sf"/>
</dbReference>
<dbReference type="GO" id="GO:0032259">
    <property type="term" value="P:methylation"/>
    <property type="evidence" value="ECO:0007669"/>
    <property type="project" value="UniProtKB-KW"/>
</dbReference>
<dbReference type="InterPro" id="IPR002052">
    <property type="entry name" value="DNA_methylase_N6_adenine_CS"/>
</dbReference>
<evidence type="ECO:0000259" key="8">
    <source>
        <dbReference type="Pfam" id="PF22837"/>
    </source>
</evidence>
<organism evidence="9 10">
    <name type="scientific">Duncaniella dubosii</name>
    <dbReference type="NCBI Taxonomy" id="2518971"/>
    <lineage>
        <taxon>Bacteria</taxon>
        <taxon>Pseudomonadati</taxon>
        <taxon>Bacteroidota</taxon>
        <taxon>Bacteroidia</taxon>
        <taxon>Bacteroidales</taxon>
        <taxon>Muribaculaceae</taxon>
        <taxon>Duncaniella</taxon>
    </lineage>
</organism>
<name>A0A4P7W3H6_9BACT</name>
<sequence length="537" mass="61198">MQLFENATEQKLRGGYYTPPQIAAFLLQWGMSGLTHPDILEPSCGDGVFFEQMQNLNMDFTSFLGIELDEEEANKALAIDLPDAEIQNRDFHEFCLTTNQRFDLVVGNPPFIRYQYYDQSLQSLAADIFKKAKLKYSKLTNAWVTFIVGSSLLLKERGKIAFVVPADILQVSYAKQLRNHLIKTFNQVNIISFEQLVFDDIQQEVVLLLCEKDGSGRHNIDHVDVKDISALQFLLNGGLHFNKKTVNKDSDKWSYYFLSEEEISFIENLSSNAEHHIGDYASVEVGITTGANQYFTVPKSIVDFYGLDDFAKPMVGRSVQVSSLDFTTHDWQKNVNKGSRAHLLVFRSKEEIANHDGAKEYIASGEADGINKGYKTSIRDDWFVIPSVKLSDALFLRRNHLFPRLVLNSAQAYTTDTMHRVFFKLGTNHKAFVASYYNSLSFAHAEIVGRNFGGGVLELMPSEVESIYLPYNEDNDMIFDEIDAMLRKGESIDKILDFTDQKILIEKYGYSSEEVKLGRTIWEKLSSRRLKKGRTNI</sequence>
<dbReference type="REBASE" id="311042">
    <property type="entry name" value="M.MspH5ORF8910P"/>
</dbReference>
<evidence type="ECO:0000256" key="4">
    <source>
        <dbReference type="ARBA" id="ARBA00022679"/>
    </source>
</evidence>
<evidence type="ECO:0000256" key="6">
    <source>
        <dbReference type="ARBA" id="ARBA00047942"/>
    </source>
</evidence>
<gene>
    <name evidence="9" type="ORF">E7747_08910</name>
</gene>
<dbReference type="PANTHER" id="PTHR33841">
    <property type="entry name" value="DNA METHYLTRANSFERASE YEEA-RELATED"/>
    <property type="match status" value="1"/>
</dbReference>
<dbReference type="RefSeq" id="WP_136415522.1">
    <property type="nucleotide sequence ID" value="NZ_CP039396.1"/>
</dbReference>
<evidence type="ECO:0000256" key="5">
    <source>
        <dbReference type="ARBA" id="ARBA00022691"/>
    </source>
</evidence>
<evidence type="ECO:0000256" key="2">
    <source>
        <dbReference type="ARBA" id="ARBA00011900"/>
    </source>
</evidence>
<dbReference type="AlphaFoldDB" id="A0A4P7W3H6"/>
<dbReference type="GO" id="GO:0003676">
    <property type="term" value="F:nucleic acid binding"/>
    <property type="evidence" value="ECO:0007669"/>
    <property type="project" value="InterPro"/>
</dbReference>
<dbReference type="PRINTS" id="PR00507">
    <property type="entry name" value="N12N6MTFRASE"/>
</dbReference>
<evidence type="ECO:0000259" key="7">
    <source>
        <dbReference type="Pfam" id="PF07669"/>
    </source>
</evidence>
<dbReference type="GO" id="GO:0009007">
    <property type="term" value="F:site-specific DNA-methyltransferase (adenine-specific) activity"/>
    <property type="evidence" value="ECO:0007669"/>
    <property type="project" value="UniProtKB-EC"/>
</dbReference>
<keyword evidence="5" id="KW-0949">S-adenosyl-L-methionine</keyword>
<reference evidence="10" key="1">
    <citation type="submission" date="2019-02" db="EMBL/GenBank/DDBJ databases">
        <title>Isolation and identification of novel species under the genus Muribaculum.</title>
        <authorList>
            <person name="Miyake S."/>
            <person name="Ding Y."/>
            <person name="Low A."/>
            <person name="Soh M."/>
            <person name="Seedorf H."/>
        </authorList>
    </citation>
    <scope>NUCLEOTIDE SEQUENCE [LARGE SCALE GENOMIC DNA]</scope>
    <source>
        <strain evidence="10">H5</strain>
    </source>
</reference>
<dbReference type="InterPro" id="IPR011639">
    <property type="entry name" value="MethylTrfase_TaqI-like_dom"/>
</dbReference>
<evidence type="ECO:0000256" key="1">
    <source>
        <dbReference type="ARBA" id="ARBA00006594"/>
    </source>
</evidence>
<dbReference type="EC" id="2.1.1.72" evidence="2"/>
<protein>
    <recommendedName>
        <fullName evidence="2">site-specific DNA-methyltransferase (adenine-specific)</fullName>
        <ecNumber evidence="2">2.1.1.72</ecNumber>
    </recommendedName>
</protein>
<dbReference type="EMBL" id="CP039396">
    <property type="protein sequence ID" value="QCD42392.1"/>
    <property type="molecule type" value="Genomic_DNA"/>
</dbReference>
<dbReference type="Pfam" id="PF07669">
    <property type="entry name" value="Eco57I"/>
    <property type="match status" value="1"/>
</dbReference>
<dbReference type="Pfam" id="PF22837">
    <property type="entry name" value="M_Eco57I_C"/>
    <property type="match status" value="1"/>
</dbReference>
<feature type="domain" description="Type II methyltransferase M.TaqI-like" evidence="7">
    <location>
        <begin position="87"/>
        <end position="198"/>
    </location>
</feature>